<dbReference type="EMBL" id="CP045851">
    <property type="protein sequence ID" value="QGG94634.1"/>
    <property type="molecule type" value="Genomic_DNA"/>
</dbReference>
<evidence type="ECO:0000256" key="1">
    <source>
        <dbReference type="ARBA" id="ARBA00004365"/>
    </source>
</evidence>
<proteinExistence type="inferred from homology"/>
<dbReference type="KEGG" id="atq:GH723_05650"/>
<evidence type="ECO:0000256" key="2">
    <source>
        <dbReference type="ARBA" id="ARBA00004613"/>
    </source>
</evidence>
<dbReference type="NCBIfam" id="TIGR02492">
    <property type="entry name" value="flgK_ends"/>
    <property type="match status" value="1"/>
</dbReference>
<dbReference type="GO" id="GO:0005576">
    <property type="term" value="C:extracellular region"/>
    <property type="evidence" value="ECO:0007669"/>
    <property type="project" value="UniProtKB-SubCell"/>
</dbReference>
<dbReference type="GO" id="GO:0009424">
    <property type="term" value="C:bacterial-type flagellum hook"/>
    <property type="evidence" value="ECO:0007669"/>
    <property type="project" value="InterPro"/>
</dbReference>
<evidence type="ECO:0000259" key="8">
    <source>
        <dbReference type="Pfam" id="PF06429"/>
    </source>
</evidence>
<protein>
    <recommendedName>
        <fullName evidence="4">Flagellar hook-associated protein 1</fullName>
    </recommendedName>
</protein>
<comment type="similarity">
    <text evidence="3">Belongs to the flagella basal body rod proteins family.</text>
</comment>
<dbReference type="RefSeq" id="WP_153758740.1">
    <property type="nucleotide sequence ID" value="NZ_CP045851.1"/>
</dbReference>
<dbReference type="InterPro" id="IPR053927">
    <property type="entry name" value="FlgK_helical"/>
</dbReference>
<reference evidence="10 11" key="1">
    <citation type="submission" date="2019-11" db="EMBL/GenBank/DDBJ databases">
        <authorList>
            <person name="He Y."/>
        </authorList>
    </citation>
    <scope>NUCLEOTIDE SEQUENCE [LARGE SCALE GENOMIC DNA]</scope>
    <source>
        <strain evidence="10 11">SCSIO 58843</strain>
    </source>
</reference>
<dbReference type="Pfam" id="PF22638">
    <property type="entry name" value="FlgK_D1"/>
    <property type="match status" value="1"/>
</dbReference>
<feature type="domain" description="Flagellar hook-associated protein FlgK helical" evidence="9">
    <location>
        <begin position="100"/>
        <end position="332"/>
    </location>
</feature>
<keyword evidence="6" id="KW-0975">Bacterial flagellum</keyword>
<evidence type="ECO:0000256" key="6">
    <source>
        <dbReference type="ARBA" id="ARBA00023143"/>
    </source>
</evidence>
<evidence type="ECO:0000259" key="9">
    <source>
        <dbReference type="Pfam" id="PF22638"/>
    </source>
</evidence>
<accession>A0A5Q2RG64</accession>
<evidence type="ECO:0000313" key="10">
    <source>
        <dbReference type="EMBL" id="QGG94634.1"/>
    </source>
</evidence>
<keyword evidence="10" id="KW-0966">Cell projection</keyword>
<keyword evidence="7" id="KW-0175">Coiled coil</keyword>
<keyword evidence="11" id="KW-1185">Reference proteome</keyword>
<dbReference type="PANTHER" id="PTHR30033:SF1">
    <property type="entry name" value="FLAGELLAR HOOK-ASSOCIATED PROTEIN 1"/>
    <property type="match status" value="1"/>
</dbReference>
<evidence type="ECO:0000256" key="5">
    <source>
        <dbReference type="ARBA" id="ARBA00022525"/>
    </source>
</evidence>
<dbReference type="InterPro" id="IPR010930">
    <property type="entry name" value="Flg_bb/hook_C_dom"/>
</dbReference>
<dbReference type="Proteomes" id="UP000334019">
    <property type="component" value="Chromosome"/>
</dbReference>
<keyword evidence="5" id="KW-0964">Secreted</keyword>
<evidence type="ECO:0000256" key="3">
    <source>
        <dbReference type="ARBA" id="ARBA00009677"/>
    </source>
</evidence>
<name>A0A5Q2RG64_9ACTN</name>
<dbReference type="PANTHER" id="PTHR30033">
    <property type="entry name" value="FLAGELLAR HOOK-ASSOCIATED PROTEIN 1"/>
    <property type="match status" value="1"/>
</dbReference>
<gene>
    <name evidence="10" type="primary">flgK</name>
    <name evidence="10" type="ORF">GH723_05650</name>
</gene>
<dbReference type="InterPro" id="IPR002371">
    <property type="entry name" value="FlgK"/>
</dbReference>
<keyword evidence="10" id="KW-0282">Flagellum</keyword>
<dbReference type="SUPFAM" id="SSF64518">
    <property type="entry name" value="Phase 1 flagellin"/>
    <property type="match status" value="1"/>
</dbReference>
<keyword evidence="10" id="KW-0969">Cilium</keyword>
<dbReference type="Pfam" id="PF06429">
    <property type="entry name" value="Flg_bbr_C"/>
    <property type="match status" value="1"/>
</dbReference>
<dbReference type="GO" id="GO:0044780">
    <property type="term" value="P:bacterial-type flagellum assembly"/>
    <property type="evidence" value="ECO:0007669"/>
    <property type="project" value="InterPro"/>
</dbReference>
<dbReference type="AlphaFoldDB" id="A0A5Q2RG64"/>
<comment type="subcellular location">
    <subcellularLocation>
        <location evidence="1">Bacterial flagellum</location>
    </subcellularLocation>
    <subcellularLocation>
        <location evidence="2">Secreted</location>
    </subcellularLocation>
</comment>
<feature type="coiled-coil region" evidence="7">
    <location>
        <begin position="142"/>
        <end position="176"/>
    </location>
</feature>
<organism evidence="10 11">
    <name type="scientific">Actinomarinicola tropica</name>
    <dbReference type="NCBI Taxonomy" id="2789776"/>
    <lineage>
        <taxon>Bacteria</taxon>
        <taxon>Bacillati</taxon>
        <taxon>Actinomycetota</taxon>
        <taxon>Acidimicrobiia</taxon>
        <taxon>Acidimicrobiales</taxon>
        <taxon>Iamiaceae</taxon>
        <taxon>Actinomarinicola</taxon>
    </lineage>
</organism>
<feature type="domain" description="Flagellar basal-body/hook protein C-terminal" evidence="8">
    <location>
        <begin position="429"/>
        <end position="465"/>
    </location>
</feature>
<sequence>MSNFSALQTALSGLIAHQRALQTAGHNASNAATKGYSRQRVDLVSAGAGVVPAVWSKTDGIGNGVRAAGVVRIRDEFLEARALREAGSLSLLRTQATSLGRVEMIFPEPSDVGLAHQLSELWGAFDDLANQPGASAPRVALLERARTVADELNRGAAELTNLHRSALEQAEALTSEVNATAARVAELNGAVRNATAAGLDAHDLADQRDLLIERLGELVGVTTRQGELGTTDVFLGGSSLVRGDRYEQLQVVETTDPTAHPDFTEVEVQWAKDGYRANVADGEVGGLLDTTNRMIPHYLSELDAVAATLASTVNAVHEGGFDLDGAAGLAFFTGTTASDLAVNAVVAADPRRVAAAGSDGGAPPASAGPLDAGNATLLARLGEGQNSADAVYKRMIGGLGVETQATNRREQIQTEVVVQVDAARDSVKGVNLDEEMTSLVQSQHAYAASARLMTAVDEMLDTLISRTGLVGR</sequence>
<evidence type="ECO:0000256" key="4">
    <source>
        <dbReference type="ARBA" id="ARBA00016244"/>
    </source>
</evidence>
<evidence type="ECO:0000313" key="11">
    <source>
        <dbReference type="Proteomes" id="UP000334019"/>
    </source>
</evidence>
<dbReference type="GO" id="GO:0005198">
    <property type="term" value="F:structural molecule activity"/>
    <property type="evidence" value="ECO:0007669"/>
    <property type="project" value="InterPro"/>
</dbReference>
<evidence type="ECO:0000256" key="7">
    <source>
        <dbReference type="SAM" id="Coils"/>
    </source>
</evidence>